<keyword evidence="3" id="KW-1185">Reference proteome</keyword>
<gene>
    <name evidence="2" type="ORF">U9M48_026721</name>
</gene>
<evidence type="ECO:0000313" key="3">
    <source>
        <dbReference type="Proteomes" id="UP001341281"/>
    </source>
</evidence>
<name>A0AAQ3TX79_PASNO</name>
<feature type="region of interest" description="Disordered" evidence="1">
    <location>
        <begin position="36"/>
        <end position="84"/>
    </location>
</feature>
<evidence type="ECO:0000313" key="2">
    <source>
        <dbReference type="EMBL" id="WVZ79100.1"/>
    </source>
</evidence>
<dbReference type="EMBL" id="CP144750">
    <property type="protein sequence ID" value="WVZ79100.1"/>
    <property type="molecule type" value="Genomic_DNA"/>
</dbReference>
<dbReference type="PANTHER" id="PTHR33181">
    <property type="entry name" value="OS01G0778500 PROTEIN"/>
    <property type="match status" value="1"/>
</dbReference>
<proteinExistence type="predicted"/>
<reference evidence="2 3" key="1">
    <citation type="submission" date="2024-02" db="EMBL/GenBank/DDBJ databases">
        <title>High-quality chromosome-scale genome assembly of Pensacola bahiagrass (Paspalum notatum Flugge var. saurae).</title>
        <authorList>
            <person name="Vega J.M."/>
            <person name="Podio M."/>
            <person name="Orjuela J."/>
            <person name="Siena L.A."/>
            <person name="Pessino S.C."/>
            <person name="Combes M.C."/>
            <person name="Mariac C."/>
            <person name="Albertini E."/>
            <person name="Pupilli F."/>
            <person name="Ortiz J.P.A."/>
            <person name="Leblanc O."/>
        </authorList>
    </citation>
    <scope>NUCLEOTIDE SEQUENCE [LARGE SCALE GENOMIC DNA]</scope>
    <source>
        <strain evidence="2">R1</strain>
        <tissue evidence="2">Leaf</tissue>
    </source>
</reference>
<protein>
    <submittedName>
        <fullName evidence="2">Uncharacterized protein</fullName>
    </submittedName>
</protein>
<dbReference type="PANTHER" id="PTHR33181:SF49">
    <property type="entry name" value="OSJNBA0041A02.21-LIKE PROTEIN"/>
    <property type="match status" value="1"/>
</dbReference>
<accession>A0AAQ3TX79</accession>
<dbReference type="AlphaFoldDB" id="A0AAQ3TX79"/>
<organism evidence="2 3">
    <name type="scientific">Paspalum notatum var. saurae</name>
    <dbReference type="NCBI Taxonomy" id="547442"/>
    <lineage>
        <taxon>Eukaryota</taxon>
        <taxon>Viridiplantae</taxon>
        <taxon>Streptophyta</taxon>
        <taxon>Embryophyta</taxon>
        <taxon>Tracheophyta</taxon>
        <taxon>Spermatophyta</taxon>
        <taxon>Magnoliopsida</taxon>
        <taxon>Liliopsida</taxon>
        <taxon>Poales</taxon>
        <taxon>Poaceae</taxon>
        <taxon>PACMAD clade</taxon>
        <taxon>Panicoideae</taxon>
        <taxon>Andropogonodae</taxon>
        <taxon>Paspaleae</taxon>
        <taxon>Paspalinae</taxon>
        <taxon>Paspalum</taxon>
    </lineage>
</organism>
<dbReference type="Proteomes" id="UP001341281">
    <property type="component" value="Chromosome 06"/>
</dbReference>
<sequence>MKRSGIKSSRPYKTLYWQGAGVIKEHFRKLGRDRLNSLRQREAKRRRASTTARLGGRPRRPAEPCAGAGGSSGDARQPACRRRRPHQIGTRVMAWWRARVVAPVRRAWLAVAAARARVRKGECGILSLHEDVQTCGYQDVQVMWDMLSSEKQAAAALPKPRKRPFWRLPLWPVRPPHAAAQ</sequence>
<evidence type="ECO:0000256" key="1">
    <source>
        <dbReference type="SAM" id="MobiDB-lite"/>
    </source>
</evidence>